<comment type="caution">
    <text evidence="1">The sequence shown here is derived from an EMBL/GenBank/DDBJ whole genome shotgun (WGS) entry which is preliminary data.</text>
</comment>
<dbReference type="EMBL" id="JAKIKP010000006">
    <property type="protein sequence ID" value="MCL1142979.1"/>
    <property type="molecule type" value="Genomic_DNA"/>
</dbReference>
<accession>A0A9X1ZII2</accession>
<dbReference type="RefSeq" id="WP_248995665.1">
    <property type="nucleotide sequence ID" value="NZ_JAKIKP010000006.1"/>
</dbReference>
<dbReference type="Pfam" id="PF24175">
    <property type="entry name" value="SU10_adaptor"/>
    <property type="match status" value="1"/>
</dbReference>
<organism evidence="1 2">
    <name type="scientific">Shewanella gaetbuli</name>
    <dbReference type="NCBI Taxonomy" id="220752"/>
    <lineage>
        <taxon>Bacteria</taxon>
        <taxon>Pseudomonadati</taxon>
        <taxon>Pseudomonadota</taxon>
        <taxon>Gammaproteobacteria</taxon>
        <taxon>Alteromonadales</taxon>
        <taxon>Shewanellaceae</taxon>
        <taxon>Shewanella</taxon>
    </lineage>
</organism>
<reference evidence="1" key="1">
    <citation type="submission" date="2022-01" db="EMBL/GenBank/DDBJ databases">
        <title>Whole genome-based taxonomy of the Shewanellaceae.</title>
        <authorList>
            <person name="Martin-Rodriguez A.J."/>
        </authorList>
    </citation>
    <scope>NUCLEOTIDE SEQUENCE</scope>
    <source>
        <strain evidence="1">DSM 16422</strain>
    </source>
</reference>
<evidence type="ECO:0000313" key="2">
    <source>
        <dbReference type="Proteomes" id="UP001139333"/>
    </source>
</evidence>
<proteinExistence type="predicted"/>
<dbReference type="InterPro" id="IPR056209">
    <property type="entry name" value="SU10_adaptor"/>
</dbReference>
<gene>
    <name evidence="1" type="ORF">L2672_09765</name>
</gene>
<name>A0A9X1ZII2_9GAMM</name>
<keyword evidence="2" id="KW-1185">Reference proteome</keyword>
<dbReference type="AlphaFoldDB" id="A0A9X1ZII2"/>
<evidence type="ECO:0000313" key="1">
    <source>
        <dbReference type="EMBL" id="MCL1142979.1"/>
    </source>
</evidence>
<dbReference type="Proteomes" id="UP001139333">
    <property type="component" value="Unassembled WGS sequence"/>
</dbReference>
<protein>
    <submittedName>
        <fullName evidence="1">Uncharacterized protein</fullName>
    </submittedName>
</protein>
<sequence>MALTVDDILTKRVRLLLRDIDEGGVQWRDAELINWFNEACEEISRLQPESSSKTVEVSPLQQGAKQTVPQGTSLLLEAVCNSSDGNEGRIVRRVERSTLDNEEPDWMMSERTDVVMRYAASLTDPRVFYVYPPSSGSANSGLSIVVATVPDKVTQLTDMCPLPDMYSSVIANYVLHRAFSKLTESADAQQRAIHYLQLFDAQVGTTINTMEGRTAPARDPIGPGV</sequence>